<reference evidence="3" key="1">
    <citation type="journal article" date="2011" name="Nature">
        <title>Genome sequence and analysis of the tuber crop potato.</title>
        <authorList>
            <consortium name="The Potato Genome Sequencing Consortium"/>
        </authorList>
    </citation>
    <scope>NUCLEOTIDE SEQUENCE [LARGE SCALE GENOMIC DNA]</scope>
    <source>
        <strain evidence="3">cv. DM1-3 516 R44</strain>
    </source>
</reference>
<dbReference type="OrthoDB" id="1313681at2759"/>
<protein>
    <submittedName>
        <fullName evidence="2">Uncharacterized protein</fullName>
    </submittedName>
</protein>
<proteinExistence type="predicted"/>
<keyword evidence="1" id="KW-1133">Transmembrane helix</keyword>
<dbReference type="EnsemblPlants" id="PGSC0003DMT400060382">
    <property type="protein sequence ID" value="PGSC0003DMT400060382"/>
    <property type="gene ID" value="PGSC0003DMG400023485"/>
</dbReference>
<reference evidence="2" key="2">
    <citation type="submission" date="2015-06" db="UniProtKB">
        <authorList>
            <consortium name="EnsemblPlants"/>
        </authorList>
    </citation>
    <scope>IDENTIFICATION</scope>
    <source>
        <strain evidence="2">DM1-3 516 R44</strain>
    </source>
</reference>
<dbReference type="Proteomes" id="UP000011115">
    <property type="component" value="Unassembled WGS sequence"/>
</dbReference>
<feature type="transmembrane region" description="Helical" evidence="1">
    <location>
        <begin position="117"/>
        <end position="136"/>
    </location>
</feature>
<gene>
    <name evidence="2" type="primary">LOC102603825</name>
</gene>
<dbReference type="GeneID" id="102603825"/>
<sequence length="154" mass="17563">MDGEKTVYFPVDEEKAVSFPVDEVKEVCSPVDEIMYFPFPINGGGEEIAVSPRSRDDMTVFEIRGFTSCVYNGRLLRCTGYFYIISHFMRRAYDISGKDVMLGLAMQTFCFMANGMLFVRAIALSFCFGISIYRYVTYSTPPALPRPKMELLPY</sequence>
<evidence type="ECO:0000256" key="1">
    <source>
        <dbReference type="SAM" id="Phobius"/>
    </source>
</evidence>
<accession>M1C5R6</accession>
<dbReference type="RefSeq" id="XP_015163554.1">
    <property type="nucleotide sequence ID" value="XM_015308068.1"/>
</dbReference>
<name>M1C5R6_SOLTU</name>
<evidence type="ECO:0000313" key="2">
    <source>
        <dbReference type="EnsemblPlants" id="PGSC0003DMT400060382"/>
    </source>
</evidence>
<keyword evidence="1" id="KW-0812">Transmembrane</keyword>
<dbReference type="Gramene" id="PGSC0003DMT400060382">
    <property type="protein sequence ID" value="PGSC0003DMT400060382"/>
    <property type="gene ID" value="PGSC0003DMG400023485"/>
</dbReference>
<keyword evidence="3" id="KW-1185">Reference proteome</keyword>
<organism evidence="2 3">
    <name type="scientific">Solanum tuberosum</name>
    <name type="common">Potato</name>
    <dbReference type="NCBI Taxonomy" id="4113"/>
    <lineage>
        <taxon>Eukaryota</taxon>
        <taxon>Viridiplantae</taxon>
        <taxon>Streptophyta</taxon>
        <taxon>Embryophyta</taxon>
        <taxon>Tracheophyta</taxon>
        <taxon>Spermatophyta</taxon>
        <taxon>Magnoliopsida</taxon>
        <taxon>eudicotyledons</taxon>
        <taxon>Gunneridae</taxon>
        <taxon>Pentapetalae</taxon>
        <taxon>asterids</taxon>
        <taxon>lamiids</taxon>
        <taxon>Solanales</taxon>
        <taxon>Solanaceae</taxon>
        <taxon>Solanoideae</taxon>
        <taxon>Solaneae</taxon>
        <taxon>Solanum</taxon>
    </lineage>
</organism>
<dbReference type="HOGENOM" id="CLU_1707385_0_0_1"/>
<evidence type="ECO:0000313" key="3">
    <source>
        <dbReference type="Proteomes" id="UP000011115"/>
    </source>
</evidence>
<dbReference type="ExpressionAtlas" id="M1C5R6">
    <property type="expression patterns" value="baseline"/>
</dbReference>
<dbReference type="AlphaFoldDB" id="M1C5R6"/>
<keyword evidence="1" id="KW-0472">Membrane</keyword>